<evidence type="ECO:0000256" key="1">
    <source>
        <dbReference type="SAM" id="MobiDB-lite"/>
    </source>
</evidence>
<keyword evidence="2" id="KW-0732">Signal</keyword>
<proteinExistence type="predicted"/>
<dbReference type="Proteomes" id="UP000192277">
    <property type="component" value="Unassembled WGS sequence"/>
</dbReference>
<feature type="compositionally biased region" description="Gly residues" evidence="1">
    <location>
        <begin position="301"/>
        <end position="315"/>
    </location>
</feature>
<dbReference type="EMBL" id="LWBO01000003">
    <property type="protein sequence ID" value="OQP53152.1"/>
    <property type="molecule type" value="Genomic_DNA"/>
</dbReference>
<dbReference type="NCBIfam" id="TIGR04183">
    <property type="entry name" value="Por_Secre_tail"/>
    <property type="match status" value="1"/>
</dbReference>
<gene>
    <name evidence="4" type="ORF">A4D02_22400</name>
</gene>
<feature type="compositionally biased region" description="Low complexity" evidence="1">
    <location>
        <begin position="433"/>
        <end position="445"/>
    </location>
</feature>
<evidence type="ECO:0000259" key="3">
    <source>
        <dbReference type="Pfam" id="PF18962"/>
    </source>
</evidence>
<evidence type="ECO:0000256" key="2">
    <source>
        <dbReference type="SAM" id="SignalP"/>
    </source>
</evidence>
<keyword evidence="5" id="KW-1185">Reference proteome</keyword>
<feature type="domain" description="Secretion system C-terminal sorting" evidence="3">
    <location>
        <begin position="620"/>
        <end position="694"/>
    </location>
</feature>
<evidence type="ECO:0000313" key="4">
    <source>
        <dbReference type="EMBL" id="OQP53152.1"/>
    </source>
</evidence>
<protein>
    <recommendedName>
        <fullName evidence="3">Secretion system C-terminal sorting domain-containing protein</fullName>
    </recommendedName>
</protein>
<feature type="region of interest" description="Disordered" evidence="1">
    <location>
        <begin position="425"/>
        <end position="452"/>
    </location>
</feature>
<dbReference type="RefSeq" id="WP_014218311.1">
    <property type="nucleotide sequence ID" value="NZ_LWBO01000003.1"/>
</dbReference>
<accession>A0ABX3P1T9</accession>
<comment type="caution">
    <text evidence="4">The sequence shown here is derived from an EMBL/GenBank/DDBJ whole genome shotgun (WGS) entry which is preliminary data.</text>
</comment>
<feature type="region of interest" description="Disordered" evidence="1">
    <location>
        <begin position="272"/>
        <end position="315"/>
    </location>
</feature>
<feature type="signal peptide" evidence="2">
    <location>
        <begin position="1"/>
        <end position="28"/>
    </location>
</feature>
<dbReference type="InterPro" id="IPR026444">
    <property type="entry name" value="Secre_tail"/>
</dbReference>
<name>A0ABX3P1T9_9BACT</name>
<sequence>MKTPNPNGWLITALLIIMLCIIYVQSNAQTCPASSTTTINSGNFSATANTYFAASQATVNAGSTSIVLGAAGYGTTPISTSDILLIIQMQGAQITSTNGNTYGSSGAAGRGYLNNTQLLAGNMEYIVAANAVPLTGGTLNLKSALTKSYKNAAYGTDGQYRYQVIRVPLYYQISLSTDLTVPDWNGTTGGVLVLAATSTLTMNAHQIIATGAGFRGGGGKSYGSGGTGTYTDYTALSTANACASKGEGIAGTPRYLNINGVFKDNGTALEGYPNGSFDRGSPGNAGGGGTDGLPTSNSNNSGGGGGSNGGTGGGGGNSWSSNRACGGIGAVAFAQVSASRLVMGGGGGAGSTDGGTGTPANGLASSGSAGGGIVILNVGSFSGTGTINANGDAPNTTLQNDGAGGGGAGGSVLISASGSLTGLTVHTDGGNGASNTGGASSPSPHGTGGGGGGGVIYSTGALNAASTSDGGAAGTTVGGINYGATAGTAGLLQVVTGSATLTFPISCTVLAANFLSANVSSNNNTNTLNWSVADDEKVQQYIIERSADGIGFASIAIVFPQSAGNNNNTYQYKDADAATRANEPQLYYRIKLVEVTGTNIYSKVMQVKSSLPTNELTLTPNPVAGFATLYVPADNPGTISVQIVDLKGKSVWKNQYQAGVGMNTLPLNNLQALPDGIYIVNVSNGKQVQTIKMLVRH</sequence>
<dbReference type="Gene3D" id="2.60.40.10">
    <property type="entry name" value="Immunoglobulins"/>
    <property type="match status" value="1"/>
</dbReference>
<dbReference type="InterPro" id="IPR013783">
    <property type="entry name" value="Ig-like_fold"/>
</dbReference>
<reference evidence="4 5" key="1">
    <citation type="submission" date="2016-04" db="EMBL/GenBank/DDBJ databases">
        <authorList>
            <person name="Chen L."/>
            <person name="Zhuang W."/>
            <person name="Wang G."/>
        </authorList>
    </citation>
    <scope>NUCLEOTIDE SEQUENCE [LARGE SCALE GENOMIC DNA]</scope>
    <source>
        <strain evidence="5">GR20</strain>
    </source>
</reference>
<organism evidence="4 5">
    <name type="scientific">Niastella koreensis</name>
    <dbReference type="NCBI Taxonomy" id="354356"/>
    <lineage>
        <taxon>Bacteria</taxon>
        <taxon>Pseudomonadati</taxon>
        <taxon>Bacteroidota</taxon>
        <taxon>Chitinophagia</taxon>
        <taxon>Chitinophagales</taxon>
        <taxon>Chitinophagaceae</taxon>
        <taxon>Niastella</taxon>
    </lineage>
</organism>
<evidence type="ECO:0000313" key="5">
    <source>
        <dbReference type="Proteomes" id="UP000192277"/>
    </source>
</evidence>
<dbReference type="Pfam" id="PF18962">
    <property type="entry name" value="Por_Secre_tail"/>
    <property type="match status" value="1"/>
</dbReference>
<feature type="chain" id="PRO_5047190780" description="Secretion system C-terminal sorting domain-containing protein" evidence="2">
    <location>
        <begin position="29"/>
        <end position="697"/>
    </location>
</feature>